<dbReference type="InterPro" id="IPR036116">
    <property type="entry name" value="FN3_sf"/>
</dbReference>
<feature type="disulfide bond" evidence="6">
    <location>
        <begin position="491"/>
        <end position="500"/>
    </location>
</feature>
<dbReference type="PROSITE" id="PS50853">
    <property type="entry name" value="FN3"/>
    <property type="match status" value="2"/>
</dbReference>
<evidence type="ECO:0000256" key="7">
    <source>
        <dbReference type="SAM" id="MobiDB-lite"/>
    </source>
</evidence>
<dbReference type="InterPro" id="IPR036383">
    <property type="entry name" value="TSP1_rpt_sf"/>
</dbReference>
<keyword evidence="2" id="KW-0732">Signal</keyword>
<feature type="disulfide bond" evidence="6">
    <location>
        <begin position="431"/>
        <end position="448"/>
    </location>
</feature>
<dbReference type="Pfam" id="PF00041">
    <property type="entry name" value="fn3"/>
    <property type="match status" value="3"/>
</dbReference>
<evidence type="ECO:0000256" key="4">
    <source>
        <dbReference type="ARBA" id="ARBA00023157"/>
    </source>
</evidence>
<dbReference type="PROSITE" id="PS01286">
    <property type="entry name" value="FA58C_2"/>
    <property type="match status" value="1"/>
</dbReference>
<dbReference type="FunFam" id="2.10.25.10:FF:000100">
    <property type="entry name" value="neurogenic locus notch homolog protein 3"/>
    <property type="match status" value="1"/>
</dbReference>
<dbReference type="InterPro" id="IPR013099">
    <property type="entry name" value="K_chnl_dom"/>
</dbReference>
<dbReference type="Gene3D" id="1.10.287.70">
    <property type="match status" value="1"/>
</dbReference>
<feature type="disulfide bond" evidence="6">
    <location>
        <begin position="573"/>
        <end position="582"/>
    </location>
</feature>
<dbReference type="FunFam" id="2.10.25.10:FF:000173">
    <property type="entry name" value="Neurogenic locus notch protein 2"/>
    <property type="match status" value="1"/>
</dbReference>
<feature type="domain" description="F5/8 type C" evidence="9">
    <location>
        <begin position="1"/>
        <end position="146"/>
    </location>
</feature>
<keyword evidence="5" id="KW-0325">Glycoprotein</keyword>
<dbReference type="SMART" id="SM00181">
    <property type="entry name" value="EGF"/>
    <property type="match status" value="7"/>
</dbReference>
<comment type="caution">
    <text evidence="12">The sequence shown here is derived from an EMBL/GenBank/DDBJ whole genome shotgun (WGS) entry which is preliminary data.</text>
</comment>
<dbReference type="PANTHER" id="PTHR24044:SF488">
    <property type="entry name" value="NEUROGENIC LOCUS PROTEIN DELTA"/>
    <property type="match status" value="1"/>
</dbReference>
<dbReference type="Gene3D" id="2.60.120.260">
    <property type="entry name" value="Galactose-binding domain-like"/>
    <property type="match status" value="2"/>
</dbReference>
<dbReference type="SUPFAM" id="SSF82895">
    <property type="entry name" value="TSP-1 type 1 repeat"/>
    <property type="match status" value="1"/>
</dbReference>
<dbReference type="InterPro" id="IPR000884">
    <property type="entry name" value="TSP1_rpt"/>
</dbReference>
<evidence type="ECO:0000259" key="11">
    <source>
        <dbReference type="PROSITE" id="PS50853"/>
    </source>
</evidence>
<dbReference type="EMBL" id="CALNXJ010000030">
    <property type="protein sequence ID" value="CAH3136098.1"/>
    <property type="molecule type" value="Genomic_DNA"/>
</dbReference>
<protein>
    <submittedName>
        <fullName evidence="12">Uncharacterized protein</fullName>
    </submittedName>
</protein>
<evidence type="ECO:0000313" key="13">
    <source>
        <dbReference type="Proteomes" id="UP001159428"/>
    </source>
</evidence>
<feature type="disulfide bond" evidence="6">
    <location>
        <begin position="450"/>
        <end position="459"/>
    </location>
</feature>
<keyword evidence="8" id="KW-0812">Transmembrane</keyword>
<evidence type="ECO:0000313" key="12">
    <source>
        <dbReference type="EMBL" id="CAH3136098.1"/>
    </source>
</evidence>
<dbReference type="PROSITE" id="PS50092">
    <property type="entry name" value="TSP1"/>
    <property type="match status" value="1"/>
</dbReference>
<feature type="disulfide bond" evidence="6">
    <location>
        <begin position="390"/>
        <end position="407"/>
    </location>
</feature>
<sequence length="1615" mass="178683">MQSGAIPDISLSASSTWNSYTGASLARLNLTERGNYSGGWVAGVQALSQYLQIVFSATETVLTGIATQGREGANQWVKSYFLIYKNSNWHNYKETRGIAYTVFQGNTDRNGIVRHKLSPIIRAHTFRFVVLEWHNIIAMRVELYGCSDPCSSNPCLNNGTCTSDPSGSYACACPPMYTGSLCATLQECHGPLGMQSGAIRDHQIIASSEKDNSTRVRFARLHYEYNKKPMSWVPLLDHRNQWLQVYLGNELTWVTGVATQGKQGKRKAWVKKFLLRYWGARVRVQYYKGHGDVHAKTFTANKDSSSVSHNELNPPVRASVFRFSPTKWHNNIALRIELYGCRDSCLSYPCRNGGTCNRNLTSGGYTCSCSLGYNGDRCEIGDVCSLSRPCLNGGTCLFLNYWPYFRCSCPAGYLGHNCWYQIPDQCSPSPCFNGGTCEYINEWPYFECDCPFSYSSYNCGSQSGDPCSPEPCLNGGTCTPESNPLGFECSCPSGYIGFNCGVEQGDRCSNNPCNNDGMCTAESNLLGYSCNCTSEFVGFDCSLLKDDPCLPNPCKNDGNCIRTADLKDFTCNCTSEYTGDTCENRTVHGNWSDWNEWPNCNKPCNGGSRTRKRTCDNPAPAFGGKNCEGLPTEMESCNLASCPAEMINYKLKLKSRDWNSNLVRVESEDYMDLEETITKEVINFYNKRDEDVTVVVLEFRPGSVISSFNVTYPGIDSLQIVSLQEEITGGALGETSAELLNITAANVPEAPLISEAISTTSTSIELNWTAAIQPPSAPLLGYVIVYKEINQKFQPDIMKSLPPNPSEAALEDLKKFTNYTIRVYAFTSSGNGVSSKAVSLSTQEDVPSEPPPNSVIKSTSESSIRVSWEQISQVYVHGILLGYEVRYAMDDGSSPWVSKTLGVDEYEIVLKDLEYFTRYKVVLCARTSKGCGKEHSDIAYTFGDVPSKPPQSVAAERLKAAEFIKVTWSPVPFDYVGGLLIGYSIKYRRIVTAEKEVLPTEEETAMAKSTDLFIFLKVQTYSIYEIKVAAFTQKGMGPYSDYVYGETCRCPKILYTNYWSASPYLRVNKQDRKFGGILSNIVIDMIQAACDTCPEYGRTIVKTDSNGKGKDAFKKSLLGVLADIDNIPQISFPIYGNEYITRFMGSNVYINLVESPGLAFIAVKRMPGTAARNMISAVLDCAPLVVLSGCMAFIAGFIIWVLDMKQNPDEFPASFSKGVGEGFWWSFISMTTVGYGDRSPRSVPARIFGIAWTLTGLVIISVLIGAICSALTSSTISYPVTLYGTKVGAIQNSTEQRVGVLKNARVNEDKKYTNFEDLRSALEDGKVEGALLDTYVAAEHKDELFNDKIFVREILDRPFGYGVVLSGAAVNVEQRCRDYISMQISKIFHIIQNTTETLDPAPSDEDVEQSTGLFDGSSDTFLIAMASLIGMLGVAVIVGLIYQYKIFVPQENKVARLKSSTSHFASKEAFVEEMREFVNSFYSELSIKINASKEKNKQAIEKIKERVGKKLGGSAKSSKIPGLVIKNPAYSSSSAENSFDLKRKLIRPSSTKSLLDQTQQWNSPNSAALNRVEVLLRSKSSSNDHRKRGMGCETTLHNSKAKKSYTKPRKLNVAK</sequence>
<feature type="disulfide bond" evidence="6">
    <location>
        <begin position="369"/>
        <end position="378"/>
    </location>
</feature>
<accession>A0AAU9X4F4</accession>
<dbReference type="Gene3D" id="2.20.100.10">
    <property type="entry name" value="Thrombospondin type-1 (TSP1) repeat"/>
    <property type="match status" value="1"/>
</dbReference>
<dbReference type="PROSITE" id="PS50026">
    <property type="entry name" value="EGF_3"/>
    <property type="match status" value="7"/>
</dbReference>
<feature type="domain" description="EGF-like" evidence="10">
    <location>
        <begin position="147"/>
        <end position="183"/>
    </location>
</feature>
<feature type="domain" description="EGF-like" evidence="10">
    <location>
        <begin position="545"/>
        <end position="583"/>
    </location>
</feature>
<feature type="domain" description="EGF-like" evidence="10">
    <location>
        <begin position="342"/>
        <end position="379"/>
    </location>
</feature>
<feature type="region of interest" description="Disordered" evidence="7">
    <location>
        <begin position="1577"/>
        <end position="1615"/>
    </location>
</feature>
<dbReference type="InterPro" id="IPR013783">
    <property type="entry name" value="Ig-like_fold"/>
</dbReference>
<comment type="caution">
    <text evidence="6">Lacks conserved residue(s) required for the propagation of feature annotation.</text>
</comment>
<reference evidence="12 13" key="1">
    <citation type="submission" date="2022-05" db="EMBL/GenBank/DDBJ databases">
        <authorList>
            <consortium name="Genoscope - CEA"/>
            <person name="William W."/>
        </authorList>
    </citation>
    <scope>NUCLEOTIDE SEQUENCE [LARGE SCALE GENOMIC DNA]</scope>
</reference>
<dbReference type="InterPro" id="IPR000742">
    <property type="entry name" value="EGF"/>
</dbReference>
<feature type="disulfide bond" evidence="6">
    <location>
        <begin position="350"/>
        <end position="367"/>
    </location>
</feature>
<evidence type="ECO:0000256" key="1">
    <source>
        <dbReference type="ARBA" id="ARBA00022536"/>
    </source>
</evidence>
<feature type="domain" description="EGF-like" evidence="10">
    <location>
        <begin position="504"/>
        <end position="542"/>
    </location>
</feature>
<evidence type="ECO:0000256" key="2">
    <source>
        <dbReference type="ARBA" id="ARBA00022729"/>
    </source>
</evidence>
<feature type="disulfide bond" evidence="6">
    <location>
        <begin position="554"/>
        <end position="571"/>
    </location>
</feature>
<keyword evidence="3" id="KW-0677">Repeat</keyword>
<evidence type="ECO:0000256" key="8">
    <source>
        <dbReference type="SAM" id="Phobius"/>
    </source>
</evidence>
<dbReference type="CDD" id="cd00057">
    <property type="entry name" value="FA58C"/>
    <property type="match status" value="2"/>
</dbReference>
<feature type="domain" description="EGF-like" evidence="10">
    <location>
        <begin position="422"/>
        <end position="460"/>
    </location>
</feature>
<dbReference type="Gene3D" id="2.10.25.10">
    <property type="entry name" value="Laminin"/>
    <property type="match status" value="7"/>
</dbReference>
<gene>
    <name evidence="12" type="ORF">PMEA_00017589</name>
</gene>
<feature type="transmembrane region" description="Helical" evidence="8">
    <location>
        <begin position="1182"/>
        <end position="1202"/>
    </location>
</feature>
<proteinExistence type="predicted"/>
<evidence type="ECO:0000256" key="3">
    <source>
        <dbReference type="ARBA" id="ARBA00022737"/>
    </source>
</evidence>
<dbReference type="SMART" id="SM00209">
    <property type="entry name" value="TSP1"/>
    <property type="match status" value="1"/>
</dbReference>
<feature type="transmembrane region" description="Helical" evidence="8">
    <location>
        <begin position="1421"/>
        <end position="1442"/>
    </location>
</feature>
<dbReference type="PROSITE" id="PS01186">
    <property type="entry name" value="EGF_2"/>
    <property type="match status" value="3"/>
</dbReference>
<dbReference type="InterPro" id="IPR003961">
    <property type="entry name" value="FN3_dom"/>
</dbReference>
<dbReference type="CDD" id="cd00054">
    <property type="entry name" value="EGF_CA"/>
    <property type="match status" value="6"/>
</dbReference>
<dbReference type="SUPFAM" id="SSF49265">
    <property type="entry name" value="Fibronectin type III"/>
    <property type="match status" value="2"/>
</dbReference>
<dbReference type="InterPro" id="IPR008979">
    <property type="entry name" value="Galactose-bd-like_sf"/>
</dbReference>
<dbReference type="FunFam" id="2.60.120.260:FF:000016">
    <property type="entry name" value="Contactin-associated protein-like 4 isoform 1"/>
    <property type="match status" value="2"/>
</dbReference>
<dbReference type="PROSITE" id="PS50022">
    <property type="entry name" value="FA58C_3"/>
    <property type="match status" value="2"/>
</dbReference>
<evidence type="ECO:0000256" key="5">
    <source>
        <dbReference type="ARBA" id="ARBA00023180"/>
    </source>
</evidence>
<dbReference type="Pfam" id="PF00008">
    <property type="entry name" value="EGF"/>
    <property type="match status" value="4"/>
</dbReference>
<dbReference type="GO" id="GO:0005509">
    <property type="term" value="F:calcium ion binding"/>
    <property type="evidence" value="ECO:0007669"/>
    <property type="project" value="InterPro"/>
</dbReference>
<dbReference type="Pfam" id="PF07885">
    <property type="entry name" value="Ion_trans_2"/>
    <property type="match status" value="1"/>
</dbReference>
<feature type="disulfide bond" evidence="6">
    <location>
        <begin position="532"/>
        <end position="541"/>
    </location>
</feature>
<evidence type="ECO:0000259" key="9">
    <source>
        <dbReference type="PROSITE" id="PS50022"/>
    </source>
</evidence>
<dbReference type="InterPro" id="IPR001881">
    <property type="entry name" value="EGF-like_Ca-bd_dom"/>
</dbReference>
<keyword evidence="8" id="KW-1133">Transmembrane helix</keyword>
<feature type="disulfide bond" evidence="6">
    <location>
        <begin position="513"/>
        <end position="530"/>
    </location>
</feature>
<evidence type="ECO:0000259" key="10">
    <source>
        <dbReference type="PROSITE" id="PS50026"/>
    </source>
</evidence>
<feature type="transmembrane region" description="Helical" evidence="8">
    <location>
        <begin position="1247"/>
        <end position="1272"/>
    </location>
</feature>
<feature type="domain" description="Fibronectin type-III" evidence="11">
    <location>
        <begin position="747"/>
        <end position="845"/>
    </location>
</feature>
<keyword evidence="1 6" id="KW-0245">EGF-like domain</keyword>
<dbReference type="SUPFAM" id="SSF57196">
    <property type="entry name" value="EGF/Laminin"/>
    <property type="match status" value="7"/>
</dbReference>
<keyword evidence="8" id="KW-0472">Membrane</keyword>
<dbReference type="SMART" id="SM00179">
    <property type="entry name" value="EGF_CA"/>
    <property type="match status" value="5"/>
</dbReference>
<name>A0AAU9X4F4_9CNID</name>
<feature type="disulfide bond" evidence="6">
    <location>
        <begin position="409"/>
        <end position="418"/>
    </location>
</feature>
<dbReference type="SUPFAM" id="SSF81324">
    <property type="entry name" value="Voltage-gated potassium channels"/>
    <property type="match status" value="1"/>
</dbReference>
<organism evidence="12 13">
    <name type="scientific">Pocillopora meandrina</name>
    <dbReference type="NCBI Taxonomy" id="46732"/>
    <lineage>
        <taxon>Eukaryota</taxon>
        <taxon>Metazoa</taxon>
        <taxon>Cnidaria</taxon>
        <taxon>Anthozoa</taxon>
        <taxon>Hexacorallia</taxon>
        <taxon>Scleractinia</taxon>
        <taxon>Astrocoeniina</taxon>
        <taxon>Pocilloporidae</taxon>
        <taxon>Pocillopora</taxon>
    </lineage>
</organism>
<dbReference type="FunFam" id="2.60.40.10:FF:000028">
    <property type="entry name" value="Neuronal cell adhesion molecule"/>
    <property type="match status" value="1"/>
</dbReference>
<dbReference type="Pfam" id="PF00090">
    <property type="entry name" value="TSP_1"/>
    <property type="match status" value="1"/>
</dbReference>
<keyword evidence="13" id="KW-1185">Reference proteome</keyword>
<feature type="compositionally biased region" description="Basic residues" evidence="7">
    <location>
        <begin position="1599"/>
        <end position="1615"/>
    </location>
</feature>
<dbReference type="SMART" id="SM00060">
    <property type="entry name" value="FN3"/>
    <property type="match status" value="3"/>
</dbReference>
<dbReference type="Proteomes" id="UP001159428">
    <property type="component" value="Unassembled WGS sequence"/>
</dbReference>
<feature type="domain" description="F5/8 type C" evidence="9">
    <location>
        <begin position="188"/>
        <end position="341"/>
    </location>
</feature>
<feature type="domain" description="EGF-like" evidence="10">
    <location>
        <begin position="380"/>
        <end position="419"/>
    </location>
</feature>
<dbReference type="PROSITE" id="PS00022">
    <property type="entry name" value="EGF_1"/>
    <property type="match status" value="6"/>
</dbReference>
<dbReference type="Pfam" id="PF00754">
    <property type="entry name" value="F5_F8_type_C"/>
    <property type="match status" value="2"/>
</dbReference>
<dbReference type="CDD" id="cd00063">
    <property type="entry name" value="FN3"/>
    <property type="match status" value="3"/>
</dbReference>
<feature type="domain" description="Fibronectin type-III" evidence="11">
    <location>
        <begin position="850"/>
        <end position="950"/>
    </location>
</feature>
<dbReference type="InterPro" id="IPR000421">
    <property type="entry name" value="FA58C"/>
</dbReference>
<dbReference type="SUPFAM" id="SSF49785">
    <property type="entry name" value="Galactose-binding domain-like"/>
    <property type="match status" value="2"/>
</dbReference>
<dbReference type="FunFam" id="2.20.100.10:FF:000001">
    <property type="entry name" value="semaphorin-5A isoform X1"/>
    <property type="match status" value="1"/>
</dbReference>
<feature type="disulfide bond" evidence="6">
    <location>
        <begin position="173"/>
        <end position="182"/>
    </location>
</feature>
<dbReference type="InterPro" id="IPR050906">
    <property type="entry name" value="Notch_signaling"/>
</dbReference>
<evidence type="ECO:0000256" key="6">
    <source>
        <dbReference type="PROSITE-ProRule" id="PRU00076"/>
    </source>
</evidence>
<feature type="domain" description="EGF-like" evidence="10">
    <location>
        <begin position="463"/>
        <end position="501"/>
    </location>
</feature>
<dbReference type="SMART" id="SM00231">
    <property type="entry name" value="FA58C"/>
    <property type="match status" value="2"/>
</dbReference>
<dbReference type="PANTHER" id="PTHR24044">
    <property type="entry name" value="NOTCH LIGAND FAMILY MEMBER"/>
    <property type="match status" value="1"/>
</dbReference>
<feature type="disulfide bond" evidence="6">
    <location>
        <begin position="472"/>
        <end position="489"/>
    </location>
</feature>
<keyword evidence="4 6" id="KW-1015">Disulfide bond</keyword>
<dbReference type="Gene3D" id="2.60.40.10">
    <property type="entry name" value="Immunoglobulins"/>
    <property type="match status" value="3"/>
</dbReference>